<protein>
    <submittedName>
        <fullName evidence="10">SET domain-containing protein</fullName>
    </submittedName>
</protein>
<feature type="compositionally biased region" description="Polar residues" evidence="7">
    <location>
        <begin position="434"/>
        <end position="445"/>
    </location>
</feature>
<proteinExistence type="predicted"/>
<evidence type="ECO:0000256" key="5">
    <source>
        <dbReference type="ARBA" id="ARBA00023163"/>
    </source>
</evidence>
<keyword evidence="2" id="KW-0808">Transferase</keyword>
<dbReference type="GO" id="GO:0032259">
    <property type="term" value="P:methylation"/>
    <property type="evidence" value="ECO:0007669"/>
    <property type="project" value="UniProtKB-KW"/>
</dbReference>
<dbReference type="InterPro" id="IPR041355">
    <property type="entry name" value="Pre-SET_CXC"/>
</dbReference>
<dbReference type="GO" id="GO:0031507">
    <property type="term" value="P:heterochromatin formation"/>
    <property type="evidence" value="ECO:0007669"/>
    <property type="project" value="TreeGrafter"/>
</dbReference>
<dbReference type="GO" id="GO:0140951">
    <property type="term" value="F:histone H3K27 trimethyltransferase activity"/>
    <property type="evidence" value="ECO:0007669"/>
    <property type="project" value="UniProtKB-EC"/>
</dbReference>
<feature type="compositionally biased region" description="Acidic residues" evidence="7">
    <location>
        <begin position="541"/>
        <end position="553"/>
    </location>
</feature>
<evidence type="ECO:0000256" key="4">
    <source>
        <dbReference type="ARBA" id="ARBA00023015"/>
    </source>
</evidence>
<dbReference type="STRING" id="97972.A0A2V1DA23"/>
<dbReference type="EMBL" id="KZ805514">
    <property type="protein sequence ID" value="PVH94940.1"/>
    <property type="molecule type" value="Genomic_DNA"/>
</dbReference>
<dbReference type="Pfam" id="PF18264">
    <property type="entry name" value="preSET_CXC"/>
    <property type="match status" value="1"/>
</dbReference>
<comment type="catalytic activity">
    <reaction evidence="6">
        <text>L-lysyl(27)-[histone H3] + 3 S-adenosyl-L-methionine = N(6),N(6),N(6)-trimethyl-L-lysyl(27)-[histone H3] + 3 S-adenosyl-L-homocysteine + 3 H(+)</text>
        <dbReference type="Rhea" id="RHEA:60292"/>
        <dbReference type="Rhea" id="RHEA-COMP:15535"/>
        <dbReference type="Rhea" id="RHEA-COMP:15548"/>
        <dbReference type="ChEBI" id="CHEBI:15378"/>
        <dbReference type="ChEBI" id="CHEBI:29969"/>
        <dbReference type="ChEBI" id="CHEBI:57856"/>
        <dbReference type="ChEBI" id="CHEBI:59789"/>
        <dbReference type="ChEBI" id="CHEBI:61961"/>
        <dbReference type="EC" id="2.1.1.356"/>
    </reaction>
</comment>
<feature type="compositionally biased region" description="Low complexity" evidence="7">
    <location>
        <begin position="53"/>
        <end position="64"/>
    </location>
</feature>
<evidence type="ECO:0000313" key="10">
    <source>
        <dbReference type="EMBL" id="PVH94940.1"/>
    </source>
</evidence>
<organism evidence="10 11">
    <name type="scientific">Periconia macrospinosa</name>
    <dbReference type="NCBI Taxonomy" id="97972"/>
    <lineage>
        <taxon>Eukaryota</taxon>
        <taxon>Fungi</taxon>
        <taxon>Dikarya</taxon>
        <taxon>Ascomycota</taxon>
        <taxon>Pezizomycotina</taxon>
        <taxon>Dothideomycetes</taxon>
        <taxon>Pleosporomycetidae</taxon>
        <taxon>Pleosporales</taxon>
        <taxon>Massarineae</taxon>
        <taxon>Periconiaceae</taxon>
        <taxon>Periconia</taxon>
    </lineage>
</organism>
<reference evidence="10 11" key="1">
    <citation type="journal article" date="2018" name="Sci. Rep.">
        <title>Comparative genomics provides insights into the lifestyle and reveals functional heterogeneity of dark septate endophytic fungi.</title>
        <authorList>
            <person name="Knapp D.G."/>
            <person name="Nemeth J.B."/>
            <person name="Barry K."/>
            <person name="Hainaut M."/>
            <person name="Henrissat B."/>
            <person name="Johnson J."/>
            <person name="Kuo A."/>
            <person name="Lim J.H.P."/>
            <person name="Lipzen A."/>
            <person name="Nolan M."/>
            <person name="Ohm R.A."/>
            <person name="Tamas L."/>
            <person name="Grigoriev I.V."/>
            <person name="Spatafora J.W."/>
            <person name="Nagy L.G."/>
            <person name="Kovacs G.M."/>
        </authorList>
    </citation>
    <scope>NUCLEOTIDE SEQUENCE [LARGE SCALE GENOMIC DNA]</scope>
    <source>
        <strain evidence="10 11">DSE2036</strain>
    </source>
</reference>
<feature type="domain" description="CXC" evidence="9">
    <location>
        <begin position="109"/>
        <end position="222"/>
    </location>
</feature>
<evidence type="ECO:0000259" key="8">
    <source>
        <dbReference type="PROSITE" id="PS50280"/>
    </source>
</evidence>
<keyword evidence="3" id="KW-0949">S-adenosyl-L-methionine</keyword>
<dbReference type="AlphaFoldDB" id="A0A2V1DA23"/>
<dbReference type="PROSITE" id="PS51633">
    <property type="entry name" value="CXC"/>
    <property type="match status" value="1"/>
</dbReference>
<dbReference type="PROSITE" id="PS50280">
    <property type="entry name" value="SET"/>
    <property type="match status" value="1"/>
</dbReference>
<feature type="domain" description="SET" evidence="8">
    <location>
        <begin position="226"/>
        <end position="353"/>
    </location>
</feature>
<evidence type="ECO:0000256" key="3">
    <source>
        <dbReference type="ARBA" id="ARBA00022691"/>
    </source>
</evidence>
<dbReference type="PANTHER" id="PTHR45747:SF4">
    <property type="entry name" value="HISTONE-LYSINE N-METHYLTRANSFERASE E(Z)"/>
    <property type="match status" value="1"/>
</dbReference>
<name>A0A2V1DA23_9PLEO</name>
<dbReference type="OrthoDB" id="6141102at2759"/>
<dbReference type="GO" id="GO:0005634">
    <property type="term" value="C:nucleus"/>
    <property type="evidence" value="ECO:0007669"/>
    <property type="project" value="TreeGrafter"/>
</dbReference>
<evidence type="ECO:0000313" key="11">
    <source>
        <dbReference type="Proteomes" id="UP000244855"/>
    </source>
</evidence>
<keyword evidence="4" id="KW-0805">Transcription regulation</keyword>
<sequence>MHHCSYHGAFEEVPGTFDDAVVVRNSHSPSPNGSTQGRSVSLDSGPNDHSDHSQSSSSDSSSDSDSSEFDSDIEVVTNHRRYVNAQTGAKYTAPGNRYRGFTTRPPPGDFKASWWKTKTVTANWEKRTPFFPCKHDGPCDQALCRCYRHGITCEKICSCSDSCERRFPGCSCAQTANGKQNPCRTAKCLCLTMDRECDADLCGSCGATEVLDPINRYNENMSKACGNVAIQRSVPTKTFLGHSEVHGFGLYVGEDIQKDDFIGEYVGEVVSVREGERRGIVYTQQQTMYLFKLNSEQDIDSTHFSNKSRFINNADPEYTNCYPKDKLCNGVHRLGIYASTNIKAGTELYFHYGYSEEEMKNFKQPSRKKNLMKNTISNDLAKTISPAITKPPFGQPGTSQLALKSALSSRVSVRRNRLHEEIAETDNEDYEWESASSAKDPQMETSHVLGELDEDEEEIMVNRDEGDDGPVTHRPRRRRGLSMAPGGRLTATQQQTQQQRKAKGKQPAAAPSATPRMRKTRPGRARETGAGPARKRKRPADDDDDENDNDDEE</sequence>
<dbReference type="SMART" id="SM00317">
    <property type="entry name" value="SET"/>
    <property type="match status" value="1"/>
</dbReference>
<dbReference type="InterPro" id="IPR045318">
    <property type="entry name" value="EZH1/2-like"/>
</dbReference>
<keyword evidence="5" id="KW-0804">Transcription</keyword>
<dbReference type="Pfam" id="PF00856">
    <property type="entry name" value="SET"/>
    <property type="match status" value="1"/>
</dbReference>
<feature type="region of interest" description="Disordered" evidence="7">
    <location>
        <begin position="21"/>
        <end position="78"/>
    </location>
</feature>
<evidence type="ECO:0000259" key="9">
    <source>
        <dbReference type="PROSITE" id="PS51633"/>
    </source>
</evidence>
<keyword evidence="1" id="KW-0489">Methyltransferase</keyword>
<feature type="region of interest" description="Disordered" evidence="7">
    <location>
        <begin position="420"/>
        <end position="553"/>
    </location>
</feature>
<dbReference type="GO" id="GO:0003682">
    <property type="term" value="F:chromatin binding"/>
    <property type="evidence" value="ECO:0007669"/>
    <property type="project" value="TreeGrafter"/>
</dbReference>
<evidence type="ECO:0000256" key="1">
    <source>
        <dbReference type="ARBA" id="ARBA00022603"/>
    </source>
</evidence>
<dbReference type="InterPro" id="IPR001214">
    <property type="entry name" value="SET_dom"/>
</dbReference>
<evidence type="ECO:0000256" key="2">
    <source>
        <dbReference type="ARBA" id="ARBA00022679"/>
    </source>
</evidence>
<feature type="compositionally biased region" description="Acidic residues" evidence="7">
    <location>
        <begin position="423"/>
        <end position="432"/>
    </location>
</feature>
<evidence type="ECO:0000256" key="7">
    <source>
        <dbReference type="SAM" id="MobiDB-lite"/>
    </source>
</evidence>
<accession>A0A2V1DA23</accession>
<dbReference type="InterPro" id="IPR026489">
    <property type="entry name" value="CXC_dom"/>
</dbReference>
<evidence type="ECO:0000256" key="6">
    <source>
        <dbReference type="ARBA" id="ARBA00048568"/>
    </source>
</evidence>
<dbReference type="PANTHER" id="PTHR45747">
    <property type="entry name" value="HISTONE-LYSINE N-METHYLTRANSFERASE E(Z)"/>
    <property type="match status" value="1"/>
</dbReference>
<dbReference type="SUPFAM" id="SSF82199">
    <property type="entry name" value="SET domain"/>
    <property type="match status" value="1"/>
</dbReference>
<keyword evidence="11" id="KW-1185">Reference proteome</keyword>
<feature type="compositionally biased region" description="Polar residues" evidence="7">
    <location>
        <begin position="25"/>
        <end position="44"/>
    </location>
</feature>
<feature type="compositionally biased region" description="Low complexity" evidence="7">
    <location>
        <begin position="486"/>
        <end position="499"/>
    </location>
</feature>
<dbReference type="InterPro" id="IPR046341">
    <property type="entry name" value="SET_dom_sf"/>
</dbReference>
<dbReference type="Gene3D" id="2.170.270.10">
    <property type="entry name" value="SET domain"/>
    <property type="match status" value="1"/>
</dbReference>
<gene>
    <name evidence="10" type="ORF">DM02DRAFT_633281</name>
</gene>
<dbReference type="Proteomes" id="UP000244855">
    <property type="component" value="Unassembled WGS sequence"/>
</dbReference>